<proteinExistence type="predicted"/>
<dbReference type="AlphaFoldDB" id="A0AA39V9B2"/>
<evidence type="ECO:0000256" key="1">
    <source>
        <dbReference type="SAM" id="Coils"/>
    </source>
</evidence>
<feature type="coiled-coil region" evidence="1">
    <location>
        <begin position="192"/>
        <end position="270"/>
    </location>
</feature>
<feature type="region of interest" description="Disordered" evidence="2">
    <location>
        <begin position="25"/>
        <end position="59"/>
    </location>
</feature>
<keyword evidence="4" id="KW-1185">Reference proteome</keyword>
<organism evidence="3 4">
    <name type="scientific">Cladonia borealis</name>
    <dbReference type="NCBI Taxonomy" id="184061"/>
    <lineage>
        <taxon>Eukaryota</taxon>
        <taxon>Fungi</taxon>
        <taxon>Dikarya</taxon>
        <taxon>Ascomycota</taxon>
        <taxon>Pezizomycotina</taxon>
        <taxon>Lecanoromycetes</taxon>
        <taxon>OSLEUM clade</taxon>
        <taxon>Lecanoromycetidae</taxon>
        <taxon>Lecanorales</taxon>
        <taxon>Lecanorineae</taxon>
        <taxon>Cladoniaceae</taxon>
        <taxon>Cladonia</taxon>
    </lineage>
</organism>
<evidence type="ECO:0000313" key="4">
    <source>
        <dbReference type="Proteomes" id="UP001166286"/>
    </source>
</evidence>
<feature type="compositionally biased region" description="Polar residues" evidence="2">
    <location>
        <begin position="35"/>
        <end position="54"/>
    </location>
</feature>
<dbReference type="Proteomes" id="UP001166286">
    <property type="component" value="Unassembled WGS sequence"/>
</dbReference>
<dbReference type="EMBL" id="JAFEKC020000004">
    <property type="protein sequence ID" value="KAK0514980.1"/>
    <property type="molecule type" value="Genomic_DNA"/>
</dbReference>
<comment type="caution">
    <text evidence="3">The sequence shown here is derived from an EMBL/GenBank/DDBJ whole genome shotgun (WGS) entry which is preliminary data.</text>
</comment>
<reference evidence="3" key="1">
    <citation type="submission" date="2023-03" db="EMBL/GenBank/DDBJ databases">
        <title>Complete genome of Cladonia borealis.</title>
        <authorList>
            <person name="Park H."/>
        </authorList>
    </citation>
    <scope>NUCLEOTIDE SEQUENCE</scope>
    <source>
        <strain evidence="3">ANT050790</strain>
    </source>
</reference>
<gene>
    <name evidence="3" type="ORF">JMJ35_002359</name>
</gene>
<keyword evidence="1" id="KW-0175">Coiled coil</keyword>
<evidence type="ECO:0000256" key="2">
    <source>
        <dbReference type="SAM" id="MobiDB-lite"/>
    </source>
</evidence>
<accession>A0AA39V9B2</accession>
<name>A0AA39V9B2_9LECA</name>
<protein>
    <submittedName>
        <fullName evidence="3">Uncharacterized protein</fullName>
    </submittedName>
</protein>
<sequence length="353" mass="40767">MTALPPRHALDAIGRRSSTRHVVRKVTPRGPRNGIPSTSFTHIGATAPSSQTSRQLREPQINHQGHRINDAEAQLRSDFELAFDLAAEEFLDNTTTNQATAVGSPADASRRSDVDPQYIHNRSWANDREEQLEDRAYIIRSKQDGWYNGILDRSRAQEATRRELFQQTKDEWESITRAESEAYHRAYEEKLAERRVRLAAEAEQRRNALEQERREREQAIAARQAEIAAEEERRRREREQAIAARQAEIAAEEERRRREEEERRQRLRQCAAFYQKTFIASIKTSSWNLQRPIQYTVPTALAVYSSPLRKPEDQISPSVLVAQRPLVGIAETGFIQGQSVQQTLRHNRQGNWL</sequence>
<evidence type="ECO:0000313" key="3">
    <source>
        <dbReference type="EMBL" id="KAK0514980.1"/>
    </source>
</evidence>